<feature type="compositionally biased region" description="Basic and acidic residues" evidence="1">
    <location>
        <begin position="46"/>
        <end position="64"/>
    </location>
</feature>
<feature type="compositionally biased region" description="Low complexity" evidence="1">
    <location>
        <begin position="102"/>
        <end position="115"/>
    </location>
</feature>
<dbReference type="AlphaFoldDB" id="A0A1F7TKQ5"/>
<evidence type="ECO:0000313" key="2">
    <source>
        <dbReference type="EMBL" id="OGL66549.1"/>
    </source>
</evidence>
<sequence length="157" mass="17862">MGEDPVQTAPAAEKPREYSIEEFVHHMRQIKIPEWQYEDVVRKYDPRMPRDPASHYGEAWKEMDGWDGVLGRKPRPTKKARTRRAAPEPEVQEPEPVPADPPSDVSIPDDIASVIPAQSAPRTQIGWPLPLPPNEERPSEALQRVIQCSIPSTWNDD</sequence>
<evidence type="ECO:0000256" key="1">
    <source>
        <dbReference type="SAM" id="MobiDB-lite"/>
    </source>
</evidence>
<feature type="compositionally biased region" description="Basic residues" evidence="1">
    <location>
        <begin position="72"/>
        <end position="84"/>
    </location>
</feature>
<feature type="region of interest" description="Disordered" evidence="1">
    <location>
        <begin position="46"/>
        <end position="140"/>
    </location>
</feature>
<evidence type="ECO:0000313" key="3">
    <source>
        <dbReference type="Proteomes" id="UP000177885"/>
    </source>
</evidence>
<dbReference type="STRING" id="1802385.A2856_02560"/>
<dbReference type="EMBL" id="MGDT01000007">
    <property type="protein sequence ID" value="OGL66549.1"/>
    <property type="molecule type" value="Genomic_DNA"/>
</dbReference>
<gene>
    <name evidence="2" type="ORF">A2856_02560</name>
</gene>
<proteinExistence type="predicted"/>
<organism evidence="2 3">
    <name type="scientific">Candidatus Uhrbacteria bacterium RIFCSPHIGHO2_01_FULL_63_20</name>
    <dbReference type="NCBI Taxonomy" id="1802385"/>
    <lineage>
        <taxon>Bacteria</taxon>
        <taxon>Candidatus Uhriibacteriota</taxon>
    </lineage>
</organism>
<protein>
    <submittedName>
        <fullName evidence="2">Uncharacterized protein</fullName>
    </submittedName>
</protein>
<accession>A0A1F7TKQ5</accession>
<name>A0A1F7TKQ5_9BACT</name>
<reference evidence="2 3" key="1">
    <citation type="journal article" date="2016" name="Nat. Commun.">
        <title>Thousands of microbial genomes shed light on interconnected biogeochemical processes in an aquifer system.</title>
        <authorList>
            <person name="Anantharaman K."/>
            <person name="Brown C.T."/>
            <person name="Hug L.A."/>
            <person name="Sharon I."/>
            <person name="Castelle C.J."/>
            <person name="Probst A.J."/>
            <person name="Thomas B.C."/>
            <person name="Singh A."/>
            <person name="Wilkins M.J."/>
            <person name="Karaoz U."/>
            <person name="Brodie E.L."/>
            <person name="Williams K.H."/>
            <person name="Hubbard S.S."/>
            <person name="Banfield J.F."/>
        </authorList>
    </citation>
    <scope>NUCLEOTIDE SEQUENCE [LARGE SCALE GENOMIC DNA]</scope>
</reference>
<dbReference type="Proteomes" id="UP000177885">
    <property type="component" value="Unassembled WGS sequence"/>
</dbReference>
<comment type="caution">
    <text evidence="2">The sequence shown here is derived from an EMBL/GenBank/DDBJ whole genome shotgun (WGS) entry which is preliminary data.</text>
</comment>